<proteinExistence type="predicted"/>
<comment type="subcellular location">
    <subcellularLocation>
        <location evidence="1">Membrane</location>
    </subcellularLocation>
</comment>
<accession>A0A4S1CDQ5</accession>
<keyword evidence="6" id="KW-0408">Iron</keyword>
<dbReference type="EMBL" id="SRSC01000003">
    <property type="protein sequence ID" value="TGU71531.1"/>
    <property type="molecule type" value="Genomic_DNA"/>
</dbReference>
<evidence type="ECO:0000256" key="4">
    <source>
        <dbReference type="ARBA" id="ARBA00022723"/>
    </source>
</evidence>
<dbReference type="CDD" id="cd21555">
    <property type="entry name" value="OmcS-like"/>
    <property type="match status" value="1"/>
</dbReference>
<feature type="signal peptide" evidence="8">
    <location>
        <begin position="1"/>
        <end position="23"/>
    </location>
</feature>
<name>A0A4S1CDQ5_9BACT</name>
<keyword evidence="10" id="KW-1185">Reference proteome</keyword>
<feature type="chain" id="PRO_5020947451" evidence="8">
    <location>
        <begin position="24"/>
        <end position="430"/>
    </location>
</feature>
<gene>
    <name evidence="9" type="ORF">E4633_14560</name>
</gene>
<dbReference type="InterPro" id="IPR051174">
    <property type="entry name" value="Cytochrome_c-type_ET"/>
</dbReference>
<keyword evidence="3" id="KW-0349">Heme</keyword>
<evidence type="ECO:0000256" key="5">
    <source>
        <dbReference type="ARBA" id="ARBA00022982"/>
    </source>
</evidence>
<keyword evidence="2" id="KW-0813">Transport</keyword>
<evidence type="ECO:0000256" key="7">
    <source>
        <dbReference type="ARBA" id="ARBA00023136"/>
    </source>
</evidence>
<keyword evidence="7" id="KW-0472">Membrane</keyword>
<sequence>MKVPTKFLTAFLLVAAGAGNALAFHSGGVAACDGCHTVHNSSGGMAASTKGSANRYLLQGSDPSSTCLICHSGSTPTDSYRVATNPPPPLGLPPVQLTPGGDFAWLQKNYSWVDPATGLAVSSSGDAHGHNIIANDFLYFQDARNALAPGGTYPSASLSCISCHDPHGGYRILDSSGTVAKGGKPIAGSGSYGALPTASEAVGSYRMLAGAGYAPASYPLAPFVNDPPSAVSPATYNRSESTSDTRVAYGRGMSEWCGNCHAGLTHSSYPGDTVGNHPSGNSAKLPADVVATYNAYIATGNLGGTVANAYTSMVPFEEGTSDATQLAIATTSTAGPSVDDNVTCLTCHRAHASAWDSATRWNCAKGAYLTVAGSWPGIDAPTLQGQSGPASTGKTMAEYQQGMYGRPASQYATNQWSLCNKCHENDSYKQ</sequence>
<dbReference type="GO" id="GO:0009055">
    <property type="term" value="F:electron transfer activity"/>
    <property type="evidence" value="ECO:0007669"/>
    <property type="project" value="TreeGrafter"/>
</dbReference>
<dbReference type="GO" id="GO:0046872">
    <property type="term" value="F:metal ion binding"/>
    <property type="evidence" value="ECO:0007669"/>
    <property type="project" value="UniProtKB-KW"/>
</dbReference>
<dbReference type="SUPFAM" id="SSF48695">
    <property type="entry name" value="Multiheme cytochromes"/>
    <property type="match status" value="1"/>
</dbReference>
<dbReference type="PANTHER" id="PTHR30333:SF1">
    <property type="entry name" value="CYTOCHROME C-TYPE PROTEIN NAPC"/>
    <property type="match status" value="1"/>
</dbReference>
<dbReference type="GO" id="GO:0009061">
    <property type="term" value="P:anaerobic respiration"/>
    <property type="evidence" value="ECO:0007669"/>
    <property type="project" value="TreeGrafter"/>
</dbReference>
<keyword evidence="4" id="KW-0479">Metal-binding</keyword>
<dbReference type="Proteomes" id="UP000306416">
    <property type="component" value="Unassembled WGS sequence"/>
</dbReference>
<evidence type="ECO:0000256" key="6">
    <source>
        <dbReference type="ARBA" id="ARBA00023004"/>
    </source>
</evidence>
<dbReference type="InterPro" id="IPR036280">
    <property type="entry name" value="Multihaem_cyt_sf"/>
</dbReference>
<evidence type="ECO:0000256" key="2">
    <source>
        <dbReference type="ARBA" id="ARBA00022448"/>
    </source>
</evidence>
<comment type="caution">
    <text evidence="9">The sequence shown here is derived from an EMBL/GenBank/DDBJ whole genome shotgun (WGS) entry which is preliminary data.</text>
</comment>
<dbReference type="AlphaFoldDB" id="A0A4S1CDQ5"/>
<dbReference type="GO" id="GO:0016020">
    <property type="term" value="C:membrane"/>
    <property type="evidence" value="ECO:0007669"/>
    <property type="project" value="UniProtKB-SubCell"/>
</dbReference>
<evidence type="ECO:0000256" key="8">
    <source>
        <dbReference type="SAM" id="SignalP"/>
    </source>
</evidence>
<evidence type="ECO:0000313" key="10">
    <source>
        <dbReference type="Proteomes" id="UP000306416"/>
    </source>
</evidence>
<keyword evidence="8" id="KW-0732">Signal</keyword>
<dbReference type="PROSITE" id="PS51257">
    <property type="entry name" value="PROKAR_LIPOPROTEIN"/>
    <property type="match status" value="1"/>
</dbReference>
<evidence type="ECO:0000256" key="1">
    <source>
        <dbReference type="ARBA" id="ARBA00004370"/>
    </source>
</evidence>
<organism evidence="9 10">
    <name type="scientific">Geomonas terrae</name>
    <dbReference type="NCBI Taxonomy" id="2562681"/>
    <lineage>
        <taxon>Bacteria</taxon>
        <taxon>Pseudomonadati</taxon>
        <taxon>Thermodesulfobacteriota</taxon>
        <taxon>Desulfuromonadia</taxon>
        <taxon>Geobacterales</taxon>
        <taxon>Geobacteraceae</taxon>
        <taxon>Geomonas</taxon>
    </lineage>
</organism>
<keyword evidence="5" id="KW-0249">Electron transport</keyword>
<evidence type="ECO:0000313" key="9">
    <source>
        <dbReference type="EMBL" id="TGU71531.1"/>
    </source>
</evidence>
<reference evidence="9 10" key="1">
    <citation type="submission" date="2019-04" db="EMBL/GenBank/DDBJ databases">
        <title>Geobacter oryzae sp. nov., ferric-reducing bacteria isolated from paddy soil.</title>
        <authorList>
            <person name="Xu Z."/>
            <person name="Masuda Y."/>
            <person name="Itoh H."/>
            <person name="Senoo K."/>
        </authorList>
    </citation>
    <scope>NUCLEOTIDE SEQUENCE [LARGE SCALE GENOMIC DNA]</scope>
    <source>
        <strain evidence="9 10">Red111</strain>
    </source>
</reference>
<dbReference type="PANTHER" id="PTHR30333">
    <property type="entry name" value="CYTOCHROME C-TYPE PROTEIN"/>
    <property type="match status" value="1"/>
</dbReference>
<evidence type="ECO:0000256" key="3">
    <source>
        <dbReference type="ARBA" id="ARBA00022617"/>
    </source>
</evidence>
<protein>
    <submittedName>
        <fullName evidence="9">Cytochrome C</fullName>
    </submittedName>
</protein>